<feature type="transmembrane region" description="Helical" evidence="7">
    <location>
        <begin position="288"/>
        <end position="307"/>
    </location>
</feature>
<comment type="similarity">
    <text evidence="2">Belongs to the TAPT1 family.</text>
</comment>
<dbReference type="InterPro" id="IPR008010">
    <property type="entry name" value="Tatp1"/>
</dbReference>
<feature type="transmembrane region" description="Helical" evidence="7">
    <location>
        <begin position="327"/>
        <end position="348"/>
    </location>
</feature>
<evidence type="ECO:0000256" key="4">
    <source>
        <dbReference type="ARBA" id="ARBA00022989"/>
    </source>
</evidence>
<feature type="region of interest" description="Disordered" evidence="6">
    <location>
        <begin position="1"/>
        <end position="50"/>
    </location>
</feature>
<feature type="transmembrane region" description="Helical" evidence="7">
    <location>
        <begin position="149"/>
        <end position="166"/>
    </location>
</feature>
<keyword evidence="3 7" id="KW-0812">Transmembrane</keyword>
<dbReference type="GeneID" id="5544926"/>
<feature type="transmembrane region" description="Helical" evidence="7">
    <location>
        <begin position="415"/>
        <end position="434"/>
    </location>
</feature>
<dbReference type="RefSeq" id="XP_001644626.1">
    <property type="nucleotide sequence ID" value="XM_001644576.1"/>
</dbReference>
<accession>A7TLS6</accession>
<comment type="subcellular location">
    <subcellularLocation>
        <location evidence="1">Membrane</location>
        <topology evidence="1">Multi-pass membrane protein</topology>
    </subcellularLocation>
</comment>
<evidence type="ECO:0000256" key="3">
    <source>
        <dbReference type="ARBA" id="ARBA00022692"/>
    </source>
</evidence>
<proteinExistence type="inferred from homology"/>
<dbReference type="GO" id="GO:0005789">
    <property type="term" value="C:endoplasmic reticulum membrane"/>
    <property type="evidence" value="ECO:0007669"/>
    <property type="project" value="EnsemblFungi"/>
</dbReference>
<dbReference type="AlphaFoldDB" id="A7TLS6"/>
<dbReference type="InParanoid" id="A7TLS6"/>
<feature type="region of interest" description="Disordered" evidence="6">
    <location>
        <begin position="493"/>
        <end position="515"/>
    </location>
</feature>
<keyword evidence="4 7" id="KW-1133">Transmembrane helix</keyword>
<evidence type="ECO:0000256" key="7">
    <source>
        <dbReference type="SAM" id="Phobius"/>
    </source>
</evidence>
<feature type="compositionally biased region" description="Basic and acidic residues" evidence="6">
    <location>
        <begin position="1"/>
        <end position="25"/>
    </location>
</feature>
<sequence length="551" mass="62618">MSNVPKDHDDDLISKGSKSIKDLKHSNTKPLRRKVGKSTTTGTNGRKRNHSTGNIFRFLLQEVNHSLNVNEVEEDEDENSIQDYELEQLINMFSIPLHLEKFMLLTLLASFDCYLYYFTILPIRLVHGVFLDLTQASNNRASRTRKERLIMFLIITASILLTRLDTSKVYHNIKRQSAVKLYMLYSVLDMGDKMLATLGQSLLSVVLSIKGQKRIILQKAIFAALSLCYLVAHGYVLIYQTVSLNVAVNSYSNSLLTLLLSIQFSEMKSSVFKKFDKEGLFQISISDVVERFQVIVFLMIISIRNLVARAGSIATVIPTSWTLHTTSSVVIGVLCGPMVSVIGSELIVDWAKHAYIIKFNRMRPRIYRKFFYIIYKDHVAGLQKYQDRLGLPLPALTVLFLVMIRPAVIQALPTSSILLTFLTVIGGFLFLVILKYTTHLTLLKWGKSIRKEMIRERIDIAVTEREYVPGQLASGIGKVDESTLRIIYQDNNDHSILTSPPPTPTPTPTATGNHTNIISQTLNEKRKKKDDKNPRSLEDVTRYKMVSKQIW</sequence>
<reference evidence="8 9" key="1">
    <citation type="journal article" date="2007" name="Proc. Natl. Acad. Sci. U.S.A.">
        <title>Independent sorting-out of thousands of duplicated gene pairs in two yeast species descended from a whole-genome duplication.</title>
        <authorList>
            <person name="Scannell D.R."/>
            <person name="Frank A.C."/>
            <person name="Conant G.C."/>
            <person name="Byrne K.P."/>
            <person name="Woolfit M."/>
            <person name="Wolfe K.H."/>
        </authorList>
    </citation>
    <scope>NUCLEOTIDE SEQUENCE [LARGE SCALE GENOMIC DNA]</scope>
    <source>
        <strain evidence="9">ATCC 22028 / DSM 70294 / BCRC 21397 / CBS 2163 / NBRC 10782 / NRRL Y-8283 / UCD 57-17</strain>
    </source>
</reference>
<evidence type="ECO:0000256" key="6">
    <source>
        <dbReference type="SAM" id="MobiDB-lite"/>
    </source>
</evidence>
<keyword evidence="5 7" id="KW-0472">Membrane</keyword>
<feature type="transmembrane region" description="Helical" evidence="7">
    <location>
        <begin position="220"/>
        <end position="238"/>
    </location>
</feature>
<dbReference type="Proteomes" id="UP000000267">
    <property type="component" value="Unassembled WGS sequence"/>
</dbReference>
<keyword evidence="9" id="KW-1185">Reference proteome</keyword>
<dbReference type="OrthoDB" id="5376140at2759"/>
<dbReference type="EMBL" id="DS480417">
    <property type="protein sequence ID" value="EDO16768.1"/>
    <property type="molecule type" value="Genomic_DNA"/>
</dbReference>
<name>A7TLS6_VANPO</name>
<dbReference type="KEGG" id="vpo:Kpol_526p21"/>
<evidence type="ECO:0000313" key="8">
    <source>
        <dbReference type="EMBL" id="EDO16768.1"/>
    </source>
</evidence>
<evidence type="ECO:0000256" key="5">
    <source>
        <dbReference type="ARBA" id="ARBA00023136"/>
    </source>
</evidence>
<dbReference type="Pfam" id="PF05346">
    <property type="entry name" value="DUF747"/>
    <property type="match status" value="1"/>
</dbReference>
<dbReference type="HOGENOM" id="CLU_003655_1_1_1"/>
<feature type="transmembrane region" description="Helical" evidence="7">
    <location>
        <begin position="389"/>
        <end position="409"/>
    </location>
</feature>
<dbReference type="PhylomeDB" id="A7TLS6"/>
<dbReference type="eggNOG" id="KOG2490">
    <property type="taxonomic scope" value="Eukaryota"/>
</dbReference>
<organism evidence="9">
    <name type="scientific">Vanderwaltozyma polyspora (strain ATCC 22028 / DSM 70294 / BCRC 21397 / CBS 2163 / NBRC 10782 / NRRL Y-8283 / UCD 57-17)</name>
    <name type="common">Kluyveromyces polysporus</name>
    <dbReference type="NCBI Taxonomy" id="436907"/>
    <lineage>
        <taxon>Eukaryota</taxon>
        <taxon>Fungi</taxon>
        <taxon>Dikarya</taxon>
        <taxon>Ascomycota</taxon>
        <taxon>Saccharomycotina</taxon>
        <taxon>Saccharomycetes</taxon>
        <taxon>Saccharomycetales</taxon>
        <taxon>Saccharomycetaceae</taxon>
        <taxon>Vanderwaltozyma</taxon>
    </lineage>
</organism>
<feature type="compositionally biased region" description="Basic residues" evidence="6">
    <location>
        <begin position="26"/>
        <end position="36"/>
    </location>
</feature>
<evidence type="ECO:0000256" key="1">
    <source>
        <dbReference type="ARBA" id="ARBA00004141"/>
    </source>
</evidence>
<dbReference type="OMA" id="YHDVRGQ"/>
<evidence type="ECO:0000256" key="2">
    <source>
        <dbReference type="ARBA" id="ARBA00008803"/>
    </source>
</evidence>
<feature type="transmembrane region" description="Helical" evidence="7">
    <location>
        <begin position="102"/>
        <end position="123"/>
    </location>
</feature>
<protein>
    <submittedName>
        <fullName evidence="8">Uncharacterized protein</fullName>
    </submittedName>
</protein>
<gene>
    <name evidence="8" type="ORF">Kpol_526p21</name>
</gene>
<evidence type="ECO:0000313" key="9">
    <source>
        <dbReference type="Proteomes" id="UP000000267"/>
    </source>
</evidence>
<dbReference type="FunCoup" id="A7TLS6">
    <property type="interactions" value="277"/>
</dbReference>
<dbReference type="PANTHER" id="PTHR13317:SF4">
    <property type="entry name" value="TRANSMEMBRANE ANTERIOR POSTERIOR TRANSFORMATION PROTEIN 1 HOMOLOG"/>
    <property type="match status" value="1"/>
</dbReference>
<dbReference type="PANTHER" id="PTHR13317">
    <property type="entry name" value="TRANSMEMBRANE ANTERIOR POSTERIOR TRANSFORMATION PROTEIN 1 HOMOLOG"/>
    <property type="match status" value="1"/>
</dbReference>